<dbReference type="EMBL" id="CP038613">
    <property type="protein sequence ID" value="QBY41855.1"/>
    <property type="molecule type" value="Genomic_DNA"/>
</dbReference>
<reference evidence="1 2" key="1">
    <citation type="submission" date="2019-03" db="EMBL/GenBank/DDBJ databases">
        <title>Long-read sequencing reveals hyperdense prophage content in a complex bacterial symbiont genome.</title>
        <authorList>
            <person name="Frost C.L."/>
            <person name="Siozios S."/>
            <person name="Nadal-Jimenez P."/>
            <person name="Brockhurst M.A."/>
            <person name="King K.C."/>
            <person name="Darby A.C."/>
            <person name="Hurst G.D.D."/>
        </authorList>
    </citation>
    <scope>NUCLEOTIDE SEQUENCE [LARGE SCALE GENOMIC DNA]</scope>
    <source>
        <strain evidence="1 2">FIN</strain>
    </source>
</reference>
<organism evidence="1 2">
    <name type="scientific">Arsenophonus nasoniae</name>
    <name type="common">son-killer infecting Nasonia vitripennis</name>
    <dbReference type="NCBI Taxonomy" id="638"/>
    <lineage>
        <taxon>Bacteria</taxon>
        <taxon>Pseudomonadati</taxon>
        <taxon>Pseudomonadota</taxon>
        <taxon>Gammaproteobacteria</taxon>
        <taxon>Enterobacterales</taxon>
        <taxon>Morganellaceae</taxon>
        <taxon>Arsenophonus</taxon>
    </lineage>
</organism>
<protein>
    <submittedName>
        <fullName evidence="1">Uncharacterized protein</fullName>
    </submittedName>
</protein>
<gene>
    <name evidence="1" type="ORF">ArsFIN_03860</name>
</gene>
<accession>A0A4P7KPJ5</accession>
<evidence type="ECO:0000313" key="1">
    <source>
        <dbReference type="EMBL" id="QBY41855.1"/>
    </source>
</evidence>
<name>A0A4P7KPJ5_9GAMM</name>
<dbReference type="AlphaFoldDB" id="A0A4P7KPJ5"/>
<dbReference type="KEGG" id="ans:ArsFIN_03860"/>
<sequence length="79" mass="9167">MSLLQRAALAHTAKVVKTSNEKYCNNYSKLYNQLSCYVKSLNLIGKGELKLVTRVYDYKMCHESHFCDFKINKGEEKVE</sequence>
<evidence type="ECO:0000313" key="2">
    <source>
        <dbReference type="Proteomes" id="UP000295134"/>
    </source>
</evidence>
<proteinExistence type="predicted"/>
<dbReference type="Proteomes" id="UP000295134">
    <property type="component" value="Chromosome"/>
</dbReference>